<dbReference type="InterPro" id="IPR002182">
    <property type="entry name" value="NB-ARC"/>
</dbReference>
<evidence type="ECO:0000259" key="6">
    <source>
        <dbReference type="Pfam" id="PF23559"/>
    </source>
</evidence>
<dbReference type="InterPro" id="IPR041118">
    <property type="entry name" value="Rx_N"/>
</dbReference>
<evidence type="ECO:0000259" key="7">
    <source>
        <dbReference type="Pfam" id="PF23598"/>
    </source>
</evidence>
<dbReference type="PANTHER" id="PTHR23155:SF1193">
    <property type="entry name" value="DISEASE RESISTANCE PROTEIN RPP13-RELATED"/>
    <property type="match status" value="1"/>
</dbReference>
<dbReference type="AlphaFoldDB" id="A0A443P1X1"/>
<accession>A0A443P1X1</accession>
<organism evidence="8 9">
    <name type="scientific">Cinnamomum micranthum f. kanehirae</name>
    <dbReference type="NCBI Taxonomy" id="337451"/>
    <lineage>
        <taxon>Eukaryota</taxon>
        <taxon>Viridiplantae</taxon>
        <taxon>Streptophyta</taxon>
        <taxon>Embryophyta</taxon>
        <taxon>Tracheophyta</taxon>
        <taxon>Spermatophyta</taxon>
        <taxon>Magnoliopsida</taxon>
        <taxon>Magnoliidae</taxon>
        <taxon>Laurales</taxon>
        <taxon>Lauraceae</taxon>
        <taxon>Cinnamomum</taxon>
    </lineage>
</organism>
<reference evidence="8 9" key="1">
    <citation type="journal article" date="2019" name="Nat. Plants">
        <title>Stout camphor tree genome fills gaps in understanding of flowering plant genome evolution.</title>
        <authorList>
            <person name="Chaw S.M."/>
            <person name="Liu Y.C."/>
            <person name="Wu Y.W."/>
            <person name="Wang H.Y."/>
            <person name="Lin C.I."/>
            <person name="Wu C.S."/>
            <person name="Ke H.M."/>
            <person name="Chang L.Y."/>
            <person name="Hsu C.Y."/>
            <person name="Yang H.T."/>
            <person name="Sudianto E."/>
            <person name="Hsu M.H."/>
            <person name="Wu K.P."/>
            <person name="Wang L.N."/>
            <person name="Leebens-Mack J.H."/>
            <person name="Tsai I.J."/>
        </authorList>
    </citation>
    <scope>NUCLEOTIDE SEQUENCE [LARGE SCALE GENOMIC DNA]</scope>
    <source>
        <strain evidence="9">cv. Chaw 1501</strain>
        <tissue evidence="8">Young leaves</tissue>
    </source>
</reference>
<dbReference type="OrthoDB" id="646178at2759"/>
<dbReference type="STRING" id="337451.A0A443P1X1"/>
<dbReference type="InterPro" id="IPR044974">
    <property type="entry name" value="Disease_R_plants"/>
</dbReference>
<dbReference type="Pfam" id="PF23598">
    <property type="entry name" value="LRR_14"/>
    <property type="match status" value="1"/>
</dbReference>
<feature type="domain" description="NB-ARC" evidence="4">
    <location>
        <begin position="162"/>
        <end position="334"/>
    </location>
</feature>
<evidence type="ECO:0000256" key="2">
    <source>
        <dbReference type="ARBA" id="ARBA00022741"/>
    </source>
</evidence>
<evidence type="ECO:0000259" key="4">
    <source>
        <dbReference type="Pfam" id="PF00931"/>
    </source>
</evidence>
<feature type="domain" description="Disease resistance protein winged helix" evidence="6">
    <location>
        <begin position="424"/>
        <end position="494"/>
    </location>
</feature>
<name>A0A443P1X1_9MAGN</name>
<dbReference type="SUPFAM" id="SSF52540">
    <property type="entry name" value="P-loop containing nucleoside triphosphate hydrolases"/>
    <property type="match status" value="1"/>
</dbReference>
<dbReference type="EMBL" id="QPKB01000005">
    <property type="protein sequence ID" value="RWR84793.1"/>
    <property type="molecule type" value="Genomic_DNA"/>
</dbReference>
<dbReference type="Gene3D" id="3.80.10.10">
    <property type="entry name" value="Ribonuclease Inhibitor"/>
    <property type="match status" value="2"/>
</dbReference>
<dbReference type="FunFam" id="1.10.10.10:FF:000322">
    <property type="entry name" value="Probable disease resistance protein At1g63360"/>
    <property type="match status" value="1"/>
</dbReference>
<feature type="domain" description="Disease resistance N-terminal" evidence="5">
    <location>
        <begin position="6"/>
        <end position="88"/>
    </location>
</feature>
<evidence type="ECO:0000313" key="8">
    <source>
        <dbReference type="EMBL" id="RWR84793.1"/>
    </source>
</evidence>
<dbReference type="Pfam" id="PF00931">
    <property type="entry name" value="NB-ARC"/>
    <property type="match status" value="1"/>
</dbReference>
<keyword evidence="1" id="KW-0677">Repeat</keyword>
<sequence>MAEGVVILFLRKLCELIEKEAHLLGGVSHDVRLLREKLQWISLSLKEADNRCLEDEGVKLWVAQVRAAAFEAEDLIDSFLLKVELPRRRAGYKGLVGNPINRWISIHKTGKEIQKINSRLDNISVNRSILGLGNTYEKVPSIRARKEKRAPRVEEVDVVGLKDEAEEVCKMLIEGGEQRSVVSIVGMGGSGKTTLAKKVFKDIHLRRHFECFAWIYVSQEYIVHDLLCDMVKCLKTLSSDDIVELKSMSEEELSGELFKCLKGRHYLIVIDDIWSREAWDGIEASFPTENNGSRIILTTRKKDVALHADPQSKPYEVRLLTDEECWELLRRKAFLGVVNHGDLKELEAVGKDIAKRCCGLPLAVVVLGGLLSRKDQSIHEWEKVRRSIGWHLKEGEDQILHILALSYTDLPYYLKMCFLCFAAFPEDSSINATELCRMWVAEGFVQERGDETMEDVAEDYLLELIHRSLVQVVERRSNGRVKRCGIHDLLRDLAIKKAKECQFLDVYSGNVRSASQTTERRLSITHGDISKHMSVNHLTRHLRSLFCFFQFDAPFGKANWNNLYKNFKLLRVMQLDNVPISTIPDGIGDLICLRYLSVKFVELEPMLTLPSTVNNLCNLQTLVILGVRILLPVDHGIWKMRQLRHLHIRPWCSTKETHMKLNELTNLRTLSLMTVDHWIMGDFDKLTSLRSVGLRGELNLYQNELSNFIGKQENLESLQLTGPRKDQLSTQIISSHLRHLEKLHLRGELEKLPALQDIAPCITKLVLFDSRLPEDPMAVLEKLPKLQLLRLLNGSYLGKKMGCSAQGFPALAVLEINWCEELVEWIVEEGAISNLRHLEIYECPKLKMIPEGFQHVTALQELIVSRQPPEFLERIQENGLDWFKIQHVPSVFDNIFTSSASSKTAFASLQPWWLSQNFRAWKLHSIFCSRKISDIAAFDGSSLLERMTNVGDDVGDGADVGDNEDAVVLSKWCQLKAFEDSKKFCEEALTLIT</sequence>
<dbReference type="InterPro" id="IPR027417">
    <property type="entry name" value="P-loop_NTPase"/>
</dbReference>
<evidence type="ECO:0000259" key="5">
    <source>
        <dbReference type="Pfam" id="PF18052"/>
    </source>
</evidence>
<dbReference type="SUPFAM" id="SSF52058">
    <property type="entry name" value="L domain-like"/>
    <property type="match status" value="1"/>
</dbReference>
<feature type="domain" description="Disease resistance R13L4/SHOC-2-like LRR" evidence="7">
    <location>
        <begin position="562"/>
        <end position="864"/>
    </location>
</feature>
<evidence type="ECO:0000313" key="9">
    <source>
        <dbReference type="Proteomes" id="UP000283530"/>
    </source>
</evidence>
<dbReference type="Pfam" id="PF23559">
    <property type="entry name" value="WHD_DRP"/>
    <property type="match status" value="1"/>
</dbReference>
<gene>
    <name evidence="8" type="ORF">CKAN_01361900</name>
</gene>
<comment type="caution">
    <text evidence="8">The sequence shown here is derived from an EMBL/GenBank/DDBJ whole genome shotgun (WGS) entry which is preliminary data.</text>
</comment>
<dbReference type="Gene3D" id="1.20.5.4130">
    <property type="match status" value="1"/>
</dbReference>
<dbReference type="CDD" id="cd14798">
    <property type="entry name" value="RX-CC_like"/>
    <property type="match status" value="1"/>
</dbReference>
<dbReference type="Gene3D" id="1.10.10.10">
    <property type="entry name" value="Winged helix-like DNA-binding domain superfamily/Winged helix DNA-binding domain"/>
    <property type="match status" value="1"/>
</dbReference>
<evidence type="ECO:0000256" key="3">
    <source>
        <dbReference type="ARBA" id="ARBA00022821"/>
    </source>
</evidence>
<dbReference type="Proteomes" id="UP000283530">
    <property type="component" value="Unassembled WGS sequence"/>
</dbReference>
<dbReference type="FunFam" id="3.40.50.300:FF:001091">
    <property type="entry name" value="Probable disease resistance protein At1g61300"/>
    <property type="match status" value="1"/>
</dbReference>
<dbReference type="InterPro" id="IPR058922">
    <property type="entry name" value="WHD_DRP"/>
</dbReference>
<keyword evidence="9" id="KW-1185">Reference proteome</keyword>
<protein>
    <submittedName>
        <fullName evidence="8">Disease resistance protein</fullName>
    </submittedName>
</protein>
<dbReference type="Gene3D" id="1.10.8.430">
    <property type="entry name" value="Helical domain of apoptotic protease-activating factors"/>
    <property type="match status" value="1"/>
</dbReference>
<keyword evidence="3" id="KW-0611">Plant defense</keyword>
<proteinExistence type="predicted"/>
<dbReference type="InterPro" id="IPR055414">
    <property type="entry name" value="LRR_R13L4/SHOC2-like"/>
</dbReference>
<dbReference type="Gene3D" id="3.40.50.300">
    <property type="entry name" value="P-loop containing nucleotide triphosphate hydrolases"/>
    <property type="match status" value="1"/>
</dbReference>
<keyword evidence="2" id="KW-0547">Nucleotide-binding</keyword>
<dbReference type="InterPro" id="IPR036388">
    <property type="entry name" value="WH-like_DNA-bd_sf"/>
</dbReference>
<evidence type="ECO:0000256" key="1">
    <source>
        <dbReference type="ARBA" id="ARBA00022737"/>
    </source>
</evidence>
<dbReference type="PANTHER" id="PTHR23155">
    <property type="entry name" value="DISEASE RESISTANCE PROTEIN RP"/>
    <property type="match status" value="1"/>
</dbReference>
<dbReference type="InterPro" id="IPR032675">
    <property type="entry name" value="LRR_dom_sf"/>
</dbReference>
<dbReference type="PRINTS" id="PR00364">
    <property type="entry name" value="DISEASERSIST"/>
</dbReference>
<dbReference type="InterPro" id="IPR042197">
    <property type="entry name" value="Apaf_helical"/>
</dbReference>
<dbReference type="GO" id="GO:0098542">
    <property type="term" value="P:defense response to other organism"/>
    <property type="evidence" value="ECO:0007669"/>
    <property type="project" value="TreeGrafter"/>
</dbReference>
<dbReference type="InterPro" id="IPR038005">
    <property type="entry name" value="RX-like_CC"/>
</dbReference>
<dbReference type="GO" id="GO:0043531">
    <property type="term" value="F:ADP binding"/>
    <property type="evidence" value="ECO:0007669"/>
    <property type="project" value="InterPro"/>
</dbReference>
<dbReference type="Pfam" id="PF18052">
    <property type="entry name" value="Rx_N"/>
    <property type="match status" value="1"/>
</dbReference>